<name>Q2LVL4_SYNAS</name>
<dbReference type="PANTHER" id="PTHR35089">
    <property type="entry name" value="CHAPERONE PROTEIN SKP"/>
    <property type="match status" value="1"/>
</dbReference>
<gene>
    <name evidence="5" type="ORF">SYN_01569</name>
</gene>
<dbReference type="GO" id="GO:0005829">
    <property type="term" value="C:cytosol"/>
    <property type="evidence" value="ECO:0007669"/>
    <property type="project" value="TreeGrafter"/>
</dbReference>
<feature type="signal peptide" evidence="4">
    <location>
        <begin position="1"/>
        <end position="24"/>
    </location>
</feature>
<evidence type="ECO:0000256" key="2">
    <source>
        <dbReference type="ARBA" id="ARBA00022729"/>
    </source>
</evidence>
<dbReference type="PANTHER" id="PTHR35089:SF1">
    <property type="entry name" value="CHAPERONE PROTEIN SKP"/>
    <property type="match status" value="1"/>
</dbReference>
<dbReference type="OrthoDB" id="5432254at2"/>
<feature type="coiled-coil region" evidence="3">
    <location>
        <begin position="56"/>
        <end position="94"/>
    </location>
</feature>
<protein>
    <submittedName>
        <fullName evidence="5">Outer membrane protein</fullName>
    </submittedName>
</protein>
<dbReference type="KEGG" id="sat:SYN_01569"/>
<evidence type="ECO:0000256" key="3">
    <source>
        <dbReference type="SAM" id="Coils"/>
    </source>
</evidence>
<organism evidence="5 6">
    <name type="scientific">Syntrophus aciditrophicus (strain SB)</name>
    <dbReference type="NCBI Taxonomy" id="56780"/>
    <lineage>
        <taxon>Bacteria</taxon>
        <taxon>Pseudomonadati</taxon>
        <taxon>Thermodesulfobacteriota</taxon>
        <taxon>Syntrophia</taxon>
        <taxon>Syntrophales</taxon>
        <taxon>Syntrophaceae</taxon>
        <taxon>Syntrophus</taxon>
    </lineage>
</organism>
<feature type="chain" id="PRO_5004212481" evidence="4">
    <location>
        <begin position="25"/>
        <end position="176"/>
    </location>
</feature>
<dbReference type="EMBL" id="CP000252">
    <property type="protein sequence ID" value="ABC78128.1"/>
    <property type="molecule type" value="Genomic_DNA"/>
</dbReference>
<dbReference type="Proteomes" id="UP000001933">
    <property type="component" value="Chromosome"/>
</dbReference>
<dbReference type="Gene3D" id="3.30.910.20">
    <property type="entry name" value="Skp domain"/>
    <property type="match status" value="1"/>
</dbReference>
<dbReference type="GO" id="GO:0050821">
    <property type="term" value="P:protein stabilization"/>
    <property type="evidence" value="ECO:0007669"/>
    <property type="project" value="TreeGrafter"/>
</dbReference>
<keyword evidence="6" id="KW-1185">Reference proteome</keyword>
<proteinExistence type="inferred from homology"/>
<evidence type="ECO:0000256" key="1">
    <source>
        <dbReference type="ARBA" id="ARBA00009091"/>
    </source>
</evidence>
<evidence type="ECO:0000256" key="4">
    <source>
        <dbReference type="SAM" id="SignalP"/>
    </source>
</evidence>
<dbReference type="RefSeq" id="WP_011418148.1">
    <property type="nucleotide sequence ID" value="NC_007759.1"/>
</dbReference>
<keyword evidence="2 4" id="KW-0732">Signal</keyword>
<dbReference type="InterPro" id="IPR005632">
    <property type="entry name" value="Chaperone_Skp"/>
</dbReference>
<dbReference type="STRING" id="56780.SYN_01569"/>
<reference evidence="5 6" key="1">
    <citation type="journal article" date="2007" name="Proc. Natl. Acad. Sci. U.S.A.">
        <title>The genome of Syntrophus aciditrophicus: life at the thermodynamic limit of microbial growth.</title>
        <authorList>
            <person name="McInerney M.J."/>
            <person name="Rohlin L."/>
            <person name="Mouttaki H."/>
            <person name="Kim U."/>
            <person name="Krupp R.S."/>
            <person name="Rios-Hernandez L."/>
            <person name="Sieber J."/>
            <person name="Struchtemeyer C.G."/>
            <person name="Bhattacharyya A."/>
            <person name="Campbell J.W."/>
            <person name="Gunsalus R.P."/>
        </authorList>
    </citation>
    <scope>NUCLEOTIDE SEQUENCE [LARGE SCALE GENOMIC DNA]</scope>
    <source>
        <strain evidence="5 6">SB</strain>
    </source>
</reference>
<dbReference type="InterPro" id="IPR024930">
    <property type="entry name" value="Skp_dom_sf"/>
</dbReference>
<evidence type="ECO:0000313" key="6">
    <source>
        <dbReference type="Proteomes" id="UP000001933"/>
    </source>
</evidence>
<dbReference type="HOGENOM" id="CLU_101388_3_4_7"/>
<keyword evidence="3" id="KW-0175">Coiled coil</keyword>
<accession>Q2LVL4</accession>
<dbReference type="SMART" id="SM00935">
    <property type="entry name" value="OmpH"/>
    <property type="match status" value="1"/>
</dbReference>
<dbReference type="GO" id="GO:0051082">
    <property type="term" value="F:unfolded protein binding"/>
    <property type="evidence" value="ECO:0007669"/>
    <property type="project" value="InterPro"/>
</dbReference>
<dbReference type="AlphaFoldDB" id="Q2LVL4"/>
<sequence>MRNKILRVLPLVLGLLFLCSVSMAGAEEKIGFVDVREIMVNSDAGKKASEEFKKTFEKNKTQIQAKETELKKLREELEKQRSILKEAALKEKESAYQKKFHDYQVMVKDANEDMQKRDQELSRSMIPEIMKVISTIAAKEKYTAVFDIGTALFFVKEKDLTKQVLAEFDRTYKPKK</sequence>
<dbReference type="SUPFAM" id="SSF111384">
    <property type="entry name" value="OmpH-like"/>
    <property type="match status" value="1"/>
</dbReference>
<comment type="similarity">
    <text evidence="1">Belongs to the Skp family.</text>
</comment>
<dbReference type="eggNOG" id="COG2825">
    <property type="taxonomic scope" value="Bacteria"/>
</dbReference>
<evidence type="ECO:0000313" key="5">
    <source>
        <dbReference type="EMBL" id="ABC78128.1"/>
    </source>
</evidence>
<dbReference type="Pfam" id="PF03938">
    <property type="entry name" value="OmpH"/>
    <property type="match status" value="1"/>
</dbReference>
<dbReference type="InParanoid" id="Q2LVL4"/>